<accession>A0A2K1IR41</accession>
<dbReference type="Gramene" id="Pp3c21_8070V3.1">
    <property type="protein sequence ID" value="Pp3c21_8070V3.1"/>
    <property type="gene ID" value="Pp3c21_8070"/>
</dbReference>
<feature type="signal peptide" evidence="1">
    <location>
        <begin position="1"/>
        <end position="31"/>
    </location>
</feature>
<dbReference type="GO" id="GO:0020037">
    <property type="term" value="F:heme binding"/>
    <property type="evidence" value="ECO:0007669"/>
    <property type="project" value="InterPro"/>
</dbReference>
<dbReference type="InterPro" id="IPR002016">
    <property type="entry name" value="Haem_peroxidase"/>
</dbReference>
<dbReference type="GO" id="GO:0004601">
    <property type="term" value="F:peroxidase activity"/>
    <property type="evidence" value="ECO:0007669"/>
    <property type="project" value="InterPro"/>
</dbReference>
<reference evidence="4" key="3">
    <citation type="submission" date="2020-12" db="UniProtKB">
        <authorList>
            <consortium name="EnsemblPlants"/>
        </authorList>
    </citation>
    <scope>IDENTIFICATION</scope>
</reference>
<feature type="domain" description="Plant heme peroxidase family profile" evidence="2">
    <location>
        <begin position="31"/>
        <end position="77"/>
    </location>
</feature>
<keyword evidence="5" id="KW-1185">Reference proteome</keyword>
<dbReference type="EnsemblPlants" id="Pp3c21_8070V3.1">
    <property type="protein sequence ID" value="Pp3c21_8070V3.1"/>
    <property type="gene ID" value="Pp3c21_8070"/>
</dbReference>
<evidence type="ECO:0000313" key="5">
    <source>
        <dbReference type="Proteomes" id="UP000006727"/>
    </source>
</evidence>
<feature type="chain" id="PRO_5033761717" description="Plant heme peroxidase family profile domain-containing protein" evidence="1">
    <location>
        <begin position="32"/>
        <end position="118"/>
    </location>
</feature>
<keyword evidence="1" id="KW-0732">Signal</keyword>
<proteinExistence type="predicted"/>
<dbReference type="PaxDb" id="3218-PP1S441_16V6.1"/>
<dbReference type="GO" id="GO:0006979">
    <property type="term" value="P:response to oxidative stress"/>
    <property type="evidence" value="ECO:0007669"/>
    <property type="project" value="InterPro"/>
</dbReference>
<dbReference type="PROSITE" id="PS50873">
    <property type="entry name" value="PEROXIDASE_4"/>
    <property type="match status" value="1"/>
</dbReference>
<evidence type="ECO:0000313" key="3">
    <source>
        <dbReference type="EMBL" id="PNR31746.1"/>
    </source>
</evidence>
<dbReference type="SUPFAM" id="SSF48113">
    <property type="entry name" value="Heme-dependent peroxidases"/>
    <property type="match status" value="1"/>
</dbReference>
<dbReference type="EMBL" id="ABEU02000021">
    <property type="protein sequence ID" value="PNR31746.1"/>
    <property type="molecule type" value="Genomic_DNA"/>
</dbReference>
<dbReference type="AlphaFoldDB" id="A0A2K1IR41"/>
<reference evidence="3 5" key="1">
    <citation type="journal article" date="2008" name="Science">
        <title>The Physcomitrella genome reveals evolutionary insights into the conquest of land by plants.</title>
        <authorList>
            <person name="Rensing S."/>
            <person name="Lang D."/>
            <person name="Zimmer A."/>
            <person name="Terry A."/>
            <person name="Salamov A."/>
            <person name="Shapiro H."/>
            <person name="Nishiyama T."/>
            <person name="Perroud P.-F."/>
            <person name="Lindquist E."/>
            <person name="Kamisugi Y."/>
            <person name="Tanahashi T."/>
            <person name="Sakakibara K."/>
            <person name="Fujita T."/>
            <person name="Oishi K."/>
            <person name="Shin-I T."/>
            <person name="Kuroki Y."/>
            <person name="Toyoda A."/>
            <person name="Suzuki Y."/>
            <person name="Hashimoto A."/>
            <person name="Yamaguchi K."/>
            <person name="Sugano A."/>
            <person name="Kohara Y."/>
            <person name="Fujiyama A."/>
            <person name="Anterola A."/>
            <person name="Aoki S."/>
            <person name="Ashton N."/>
            <person name="Barbazuk W.B."/>
            <person name="Barker E."/>
            <person name="Bennetzen J."/>
            <person name="Bezanilla M."/>
            <person name="Blankenship R."/>
            <person name="Cho S.H."/>
            <person name="Dutcher S."/>
            <person name="Estelle M."/>
            <person name="Fawcett J.A."/>
            <person name="Gundlach H."/>
            <person name="Hanada K."/>
            <person name="Heyl A."/>
            <person name="Hicks K.A."/>
            <person name="Hugh J."/>
            <person name="Lohr M."/>
            <person name="Mayer K."/>
            <person name="Melkozernov A."/>
            <person name="Murata T."/>
            <person name="Nelson D."/>
            <person name="Pils B."/>
            <person name="Prigge M."/>
            <person name="Reiss B."/>
            <person name="Renner T."/>
            <person name="Rombauts S."/>
            <person name="Rushton P."/>
            <person name="Sanderfoot A."/>
            <person name="Schween G."/>
            <person name="Shiu S.-H."/>
            <person name="Stueber K."/>
            <person name="Theodoulou F.L."/>
            <person name="Tu H."/>
            <person name="Van de Peer Y."/>
            <person name="Verrier P.J."/>
            <person name="Waters E."/>
            <person name="Wood A."/>
            <person name="Yang L."/>
            <person name="Cove D."/>
            <person name="Cuming A."/>
            <person name="Hasebe M."/>
            <person name="Lucas S."/>
            <person name="Mishler D.B."/>
            <person name="Reski R."/>
            <person name="Grigoriev I."/>
            <person name="Quatrano R.S."/>
            <person name="Boore J.L."/>
        </authorList>
    </citation>
    <scope>NUCLEOTIDE SEQUENCE [LARGE SCALE GENOMIC DNA]</scope>
    <source>
        <strain evidence="4 5">cv. Gransden 2004</strain>
    </source>
</reference>
<name>A0A2K1IR41_PHYPA</name>
<evidence type="ECO:0000259" key="2">
    <source>
        <dbReference type="PROSITE" id="PS50873"/>
    </source>
</evidence>
<sequence length="118" mass="13648">MTRKEGTMRRFSSLTVILLAMTLLVCSGISALREGFYSASCPRVEDVNYKKMQEIRANDADLYPVILRLHFHDCFIRRISMKLPNAIHRHNCVHSECKNFQCFRELTSYTCSVTLKAV</sequence>
<dbReference type="Proteomes" id="UP000006727">
    <property type="component" value="Chromosome 21"/>
</dbReference>
<gene>
    <name evidence="3" type="ORF">PHYPA_025869</name>
</gene>
<reference evidence="3 5" key="2">
    <citation type="journal article" date="2018" name="Plant J.">
        <title>The Physcomitrella patens chromosome-scale assembly reveals moss genome structure and evolution.</title>
        <authorList>
            <person name="Lang D."/>
            <person name="Ullrich K.K."/>
            <person name="Murat F."/>
            <person name="Fuchs J."/>
            <person name="Jenkins J."/>
            <person name="Haas F.B."/>
            <person name="Piednoel M."/>
            <person name="Gundlach H."/>
            <person name="Van Bel M."/>
            <person name="Meyberg R."/>
            <person name="Vives C."/>
            <person name="Morata J."/>
            <person name="Symeonidi A."/>
            <person name="Hiss M."/>
            <person name="Muchero W."/>
            <person name="Kamisugi Y."/>
            <person name="Saleh O."/>
            <person name="Blanc G."/>
            <person name="Decker E.L."/>
            <person name="van Gessel N."/>
            <person name="Grimwood J."/>
            <person name="Hayes R.D."/>
            <person name="Graham S.W."/>
            <person name="Gunter L.E."/>
            <person name="McDaniel S.F."/>
            <person name="Hoernstein S.N.W."/>
            <person name="Larsson A."/>
            <person name="Li F.W."/>
            <person name="Perroud P.F."/>
            <person name="Phillips J."/>
            <person name="Ranjan P."/>
            <person name="Rokshar D.S."/>
            <person name="Rothfels C.J."/>
            <person name="Schneider L."/>
            <person name="Shu S."/>
            <person name="Stevenson D.W."/>
            <person name="Thummler F."/>
            <person name="Tillich M."/>
            <person name="Villarreal Aguilar J.C."/>
            <person name="Widiez T."/>
            <person name="Wong G.K."/>
            <person name="Wymore A."/>
            <person name="Zhang Y."/>
            <person name="Zimmer A.D."/>
            <person name="Quatrano R.S."/>
            <person name="Mayer K.F.X."/>
            <person name="Goodstein D."/>
            <person name="Casacuberta J.M."/>
            <person name="Vandepoele K."/>
            <person name="Reski R."/>
            <person name="Cuming A.C."/>
            <person name="Tuskan G.A."/>
            <person name="Maumus F."/>
            <person name="Salse J."/>
            <person name="Schmutz J."/>
            <person name="Rensing S.A."/>
        </authorList>
    </citation>
    <scope>NUCLEOTIDE SEQUENCE [LARGE SCALE GENOMIC DNA]</scope>
    <source>
        <strain evidence="4 5">cv. Gransden 2004</strain>
    </source>
</reference>
<dbReference type="InterPro" id="IPR010255">
    <property type="entry name" value="Haem_peroxidase_sf"/>
</dbReference>
<dbReference type="InParanoid" id="A0A2K1IR41"/>
<evidence type="ECO:0000313" key="4">
    <source>
        <dbReference type="EnsemblPlants" id="Pp3c21_8070V3.1"/>
    </source>
</evidence>
<dbReference type="Gene3D" id="1.10.520.10">
    <property type="match status" value="1"/>
</dbReference>
<protein>
    <recommendedName>
        <fullName evidence="2">Plant heme peroxidase family profile domain-containing protein</fullName>
    </recommendedName>
</protein>
<organism evidence="3">
    <name type="scientific">Physcomitrium patens</name>
    <name type="common">Spreading-leaved earth moss</name>
    <name type="synonym">Physcomitrella patens</name>
    <dbReference type="NCBI Taxonomy" id="3218"/>
    <lineage>
        <taxon>Eukaryota</taxon>
        <taxon>Viridiplantae</taxon>
        <taxon>Streptophyta</taxon>
        <taxon>Embryophyta</taxon>
        <taxon>Bryophyta</taxon>
        <taxon>Bryophytina</taxon>
        <taxon>Bryopsida</taxon>
        <taxon>Funariidae</taxon>
        <taxon>Funariales</taxon>
        <taxon>Funariaceae</taxon>
        <taxon>Physcomitrium</taxon>
    </lineage>
</organism>
<evidence type="ECO:0000256" key="1">
    <source>
        <dbReference type="SAM" id="SignalP"/>
    </source>
</evidence>